<dbReference type="Pfam" id="PF00484">
    <property type="entry name" value="Pro_CA"/>
    <property type="match status" value="1"/>
</dbReference>
<dbReference type="GO" id="GO:0055085">
    <property type="term" value="P:transmembrane transport"/>
    <property type="evidence" value="ECO:0007669"/>
    <property type="project" value="InterPro"/>
</dbReference>
<dbReference type="Pfam" id="PF00916">
    <property type="entry name" value="Sulfate_transp"/>
    <property type="match status" value="1"/>
</dbReference>
<comment type="catalytic activity">
    <reaction evidence="10">
        <text>hydrogencarbonate + H(+) = CO2 + H2O</text>
        <dbReference type="Rhea" id="RHEA:10748"/>
        <dbReference type="ChEBI" id="CHEBI:15377"/>
        <dbReference type="ChEBI" id="CHEBI:15378"/>
        <dbReference type="ChEBI" id="CHEBI:16526"/>
        <dbReference type="ChEBI" id="CHEBI:17544"/>
        <dbReference type="EC" id="4.2.1.1"/>
    </reaction>
</comment>
<feature type="transmembrane region" description="Helical" evidence="12">
    <location>
        <begin position="79"/>
        <end position="101"/>
    </location>
</feature>
<dbReference type="Proteomes" id="UP000198415">
    <property type="component" value="Unassembled WGS sequence"/>
</dbReference>
<dbReference type="InterPro" id="IPR001902">
    <property type="entry name" value="SLC26A/SulP_fam"/>
</dbReference>
<evidence type="ECO:0000313" key="15">
    <source>
        <dbReference type="Proteomes" id="UP000198415"/>
    </source>
</evidence>
<organism evidence="14 15">
    <name type="scientific">Actinoplanes regularis</name>
    <dbReference type="NCBI Taxonomy" id="52697"/>
    <lineage>
        <taxon>Bacteria</taxon>
        <taxon>Bacillati</taxon>
        <taxon>Actinomycetota</taxon>
        <taxon>Actinomycetes</taxon>
        <taxon>Micromonosporales</taxon>
        <taxon>Micromonosporaceae</taxon>
        <taxon>Actinoplanes</taxon>
    </lineage>
</organism>
<dbReference type="InterPro" id="IPR001765">
    <property type="entry name" value="Carbonic_anhydrase"/>
</dbReference>
<evidence type="ECO:0000256" key="3">
    <source>
        <dbReference type="ARBA" id="ARBA00012925"/>
    </source>
</evidence>
<accession>A0A238URW3</accession>
<evidence type="ECO:0000256" key="10">
    <source>
        <dbReference type="ARBA" id="ARBA00048348"/>
    </source>
</evidence>
<dbReference type="EMBL" id="FZNR01000001">
    <property type="protein sequence ID" value="SNR24397.1"/>
    <property type="molecule type" value="Genomic_DNA"/>
</dbReference>
<feature type="transmembrane region" description="Helical" evidence="12">
    <location>
        <begin position="331"/>
        <end position="350"/>
    </location>
</feature>
<dbReference type="InterPro" id="IPR011547">
    <property type="entry name" value="SLC26A/SulP_dom"/>
</dbReference>
<name>A0A238URW3_9ACTN</name>
<evidence type="ECO:0000256" key="4">
    <source>
        <dbReference type="ARBA" id="ARBA00022692"/>
    </source>
</evidence>
<dbReference type="SUPFAM" id="SSF53056">
    <property type="entry name" value="beta-carbonic anhydrase, cab"/>
    <property type="match status" value="1"/>
</dbReference>
<dbReference type="RefSeq" id="WP_089290892.1">
    <property type="nucleotide sequence ID" value="NZ_BOMU01000016.1"/>
</dbReference>
<evidence type="ECO:0000259" key="13">
    <source>
        <dbReference type="Pfam" id="PF00916"/>
    </source>
</evidence>
<dbReference type="AlphaFoldDB" id="A0A238URW3"/>
<evidence type="ECO:0000256" key="9">
    <source>
        <dbReference type="ARBA" id="ARBA00024993"/>
    </source>
</evidence>
<feature type="domain" description="SLC26A/SulP transporter" evidence="13">
    <location>
        <begin position="8"/>
        <end position="358"/>
    </location>
</feature>
<evidence type="ECO:0000256" key="12">
    <source>
        <dbReference type="SAM" id="Phobius"/>
    </source>
</evidence>
<evidence type="ECO:0000256" key="7">
    <source>
        <dbReference type="ARBA" id="ARBA00023136"/>
    </source>
</evidence>
<dbReference type="GO" id="GO:0016020">
    <property type="term" value="C:membrane"/>
    <property type="evidence" value="ECO:0007669"/>
    <property type="project" value="UniProtKB-SubCell"/>
</dbReference>
<feature type="transmembrane region" description="Helical" evidence="12">
    <location>
        <begin position="12"/>
        <end position="30"/>
    </location>
</feature>
<feature type="transmembrane region" description="Helical" evidence="12">
    <location>
        <begin position="362"/>
        <end position="391"/>
    </location>
</feature>
<dbReference type="InterPro" id="IPR015892">
    <property type="entry name" value="Carbonic_anhydrase_CS"/>
</dbReference>
<evidence type="ECO:0000256" key="5">
    <source>
        <dbReference type="ARBA" id="ARBA00022833"/>
    </source>
</evidence>
<feature type="transmembrane region" description="Helical" evidence="12">
    <location>
        <begin position="37"/>
        <end position="59"/>
    </location>
</feature>
<dbReference type="GO" id="GO:0008270">
    <property type="term" value="F:zinc ion binding"/>
    <property type="evidence" value="ECO:0007669"/>
    <property type="project" value="InterPro"/>
</dbReference>
<comment type="subcellular location">
    <subcellularLocation>
        <location evidence="1">Membrane</location>
        <topology evidence="1">Multi-pass membrane protein</topology>
    </subcellularLocation>
</comment>
<comment type="function">
    <text evidence="9">Catalyzes the reversible hydration of carbon dioxide to form bicarbonate.</text>
</comment>
<dbReference type="PANTHER" id="PTHR11814">
    <property type="entry name" value="SULFATE TRANSPORTER"/>
    <property type="match status" value="1"/>
</dbReference>
<evidence type="ECO:0000256" key="1">
    <source>
        <dbReference type="ARBA" id="ARBA00004141"/>
    </source>
</evidence>
<evidence type="ECO:0000313" key="14">
    <source>
        <dbReference type="EMBL" id="SNR24397.1"/>
    </source>
</evidence>
<feature type="transmembrane region" description="Helical" evidence="12">
    <location>
        <begin position="182"/>
        <end position="201"/>
    </location>
</feature>
<dbReference type="PROSITE" id="PS00704">
    <property type="entry name" value="PROK_CO2_ANHYDRASE_1"/>
    <property type="match status" value="1"/>
</dbReference>
<feature type="binding site" evidence="11">
    <location>
        <position position="624"/>
    </location>
    <ligand>
        <name>Zn(2+)</name>
        <dbReference type="ChEBI" id="CHEBI:29105"/>
    </ligand>
</feature>
<keyword evidence="7 12" id="KW-0472">Membrane</keyword>
<reference evidence="14 15" key="1">
    <citation type="submission" date="2017-06" db="EMBL/GenBank/DDBJ databases">
        <authorList>
            <person name="Kim H.J."/>
            <person name="Triplett B.A."/>
        </authorList>
    </citation>
    <scope>NUCLEOTIDE SEQUENCE [LARGE SCALE GENOMIC DNA]</scope>
    <source>
        <strain evidence="14 15">DSM 43151</strain>
    </source>
</reference>
<keyword evidence="8" id="KW-0456">Lyase</keyword>
<dbReference type="OrthoDB" id="9771198at2"/>
<feature type="binding site" evidence="11">
    <location>
        <position position="551"/>
    </location>
    <ligand>
        <name>Zn(2+)</name>
        <dbReference type="ChEBI" id="CHEBI:29105"/>
    </ligand>
</feature>
<evidence type="ECO:0000256" key="2">
    <source>
        <dbReference type="ARBA" id="ARBA00006217"/>
    </source>
</evidence>
<dbReference type="EC" id="4.2.1.1" evidence="3"/>
<keyword evidence="15" id="KW-1185">Reference proteome</keyword>
<protein>
    <recommendedName>
        <fullName evidence="3">carbonic anhydrase</fullName>
        <ecNumber evidence="3">4.2.1.1</ecNumber>
    </recommendedName>
</protein>
<keyword evidence="4 12" id="KW-0812">Transmembrane</keyword>
<dbReference type="Gene3D" id="3.40.1050.10">
    <property type="entry name" value="Carbonic anhydrase"/>
    <property type="match status" value="1"/>
</dbReference>
<comment type="cofactor">
    <cofactor evidence="11">
        <name>Zn(2+)</name>
        <dbReference type="ChEBI" id="CHEBI:29105"/>
    </cofactor>
    <text evidence="11">Binds 1 zinc ion per subunit.</text>
</comment>
<dbReference type="GO" id="GO:0004089">
    <property type="term" value="F:carbonate dehydratase activity"/>
    <property type="evidence" value="ECO:0007669"/>
    <property type="project" value="UniProtKB-EC"/>
</dbReference>
<evidence type="ECO:0000256" key="6">
    <source>
        <dbReference type="ARBA" id="ARBA00022989"/>
    </source>
</evidence>
<dbReference type="SMART" id="SM00947">
    <property type="entry name" value="Pro_CA"/>
    <property type="match status" value="1"/>
</dbReference>
<dbReference type="GO" id="GO:0015976">
    <property type="term" value="P:carbon utilization"/>
    <property type="evidence" value="ECO:0007669"/>
    <property type="project" value="InterPro"/>
</dbReference>
<keyword evidence="11" id="KW-0479">Metal-binding</keyword>
<evidence type="ECO:0000256" key="11">
    <source>
        <dbReference type="PIRSR" id="PIRSR601765-1"/>
    </source>
</evidence>
<keyword evidence="5 11" id="KW-0862">Zinc</keyword>
<feature type="transmembrane region" description="Helical" evidence="12">
    <location>
        <begin position="307"/>
        <end position="325"/>
    </location>
</feature>
<feature type="transmembrane region" description="Helical" evidence="12">
    <location>
        <begin position="113"/>
        <end position="138"/>
    </location>
</feature>
<feature type="binding site" evidence="11">
    <location>
        <position position="627"/>
    </location>
    <ligand>
        <name>Zn(2+)</name>
        <dbReference type="ChEBI" id="CHEBI:29105"/>
    </ligand>
</feature>
<dbReference type="InterPro" id="IPR036874">
    <property type="entry name" value="Carbonic_anhydrase_sf"/>
</dbReference>
<sequence>MSDLTQLLRRDLPASIVVFLIAIPLSLGIAAASGAPLLAGLVAAVVGGIVAGALGGAPLQVSGPAAGLTVIVAGAVAEFGFAGTAAIVAVAGVVQILLGVSRLGRAALALSPAVVHGMLAGIGLVIALSQVHVLLGGAPQSNAWDNLRELPAQIADHHGLSALLGLLTVGILVLWPRYVKVSVLPAALVAVAGVTALAWVLGADVARVELPDRPLEELITPVWPDAPLHRIAVAVFTIALVASVESLLSAVAVDRMHDGPRARLDRELVGQGAANTVSGLLGGLPVTGVIVRSSTNVTAGARTRASAILHGVWIAVFVLLCASLLETIPMAVLAAVLVVVGLRLVSLAQLKTYARHRELPTYLVTALGVVAIDLLTGVALGMITAAVMILWRLTRCEIHTVQRAPGEWLVRISGTLAFIESVRLTKEFGAIPAGGEVDVELHLDYLDHGAFETIKTWEEMYQKSGGQVRIHEVHDSWFHRATSGRLGGGRSTPRLVGSWSRWQSIDHQRRDAMAIGIAEFERNLAPMVRPHLAELARDGQRPEQLFITCADSRLVPNLITASGPGDLFCVRNVGNLVPPHTSAAAQRPIGSSLAPPGMGDASVGAAIEYAVDVLGVTTITVCGHSGCGAIRALQSGAAVAGSSLGDWLALSGVRFSDVADEERCCTDNVVQQLANLRTYPVVQAAEAAGRLRLTGMYFDIAEARMYEVDPILAIHRPLNTPVA</sequence>
<feature type="transmembrane region" description="Helical" evidence="12">
    <location>
        <begin position="231"/>
        <end position="253"/>
    </location>
</feature>
<evidence type="ECO:0000256" key="8">
    <source>
        <dbReference type="ARBA" id="ARBA00023239"/>
    </source>
</evidence>
<feature type="binding site" evidence="11">
    <location>
        <position position="549"/>
    </location>
    <ligand>
        <name>Zn(2+)</name>
        <dbReference type="ChEBI" id="CHEBI:29105"/>
    </ligand>
</feature>
<gene>
    <name evidence="14" type="ORF">SAMN06264365_10142</name>
</gene>
<keyword evidence="6 12" id="KW-1133">Transmembrane helix</keyword>
<comment type="similarity">
    <text evidence="2">Belongs to the beta-class carbonic anhydrase family.</text>
</comment>
<feature type="transmembrane region" description="Helical" evidence="12">
    <location>
        <begin position="158"/>
        <end position="175"/>
    </location>
</feature>
<proteinExistence type="inferred from homology"/>